<proteinExistence type="predicted"/>
<evidence type="ECO:0000259" key="2">
    <source>
        <dbReference type="Pfam" id="PF18962"/>
    </source>
</evidence>
<accession>A0A2K8Z914</accession>
<dbReference type="Proteomes" id="UP000232883">
    <property type="component" value="Chromosome"/>
</dbReference>
<feature type="chain" id="PRO_5014784937" description="Secretion system C-terminal sorting domain-containing protein" evidence="1">
    <location>
        <begin position="26"/>
        <end position="548"/>
    </location>
</feature>
<dbReference type="NCBIfam" id="TIGR04183">
    <property type="entry name" value="Por_Secre_tail"/>
    <property type="match status" value="1"/>
</dbReference>
<name>A0A2K8Z914_9BACT</name>
<evidence type="ECO:0000313" key="3">
    <source>
        <dbReference type="EMBL" id="AUD06361.1"/>
    </source>
</evidence>
<feature type="domain" description="Secretion system C-terminal sorting" evidence="2">
    <location>
        <begin position="475"/>
        <end position="546"/>
    </location>
</feature>
<dbReference type="Gene3D" id="3.20.20.70">
    <property type="entry name" value="Aldolase class I"/>
    <property type="match status" value="1"/>
</dbReference>
<dbReference type="OrthoDB" id="920124at2"/>
<dbReference type="InterPro" id="IPR026444">
    <property type="entry name" value="Secre_tail"/>
</dbReference>
<dbReference type="EMBL" id="CP025096">
    <property type="protein sequence ID" value="AUD06361.1"/>
    <property type="molecule type" value="Genomic_DNA"/>
</dbReference>
<dbReference type="KEGG" id="spir:CWM47_33695"/>
<dbReference type="Pfam" id="PF18962">
    <property type="entry name" value="Por_Secre_tail"/>
    <property type="match status" value="1"/>
</dbReference>
<organism evidence="3 4">
    <name type="scientific">Spirosoma pollinicola</name>
    <dbReference type="NCBI Taxonomy" id="2057025"/>
    <lineage>
        <taxon>Bacteria</taxon>
        <taxon>Pseudomonadati</taxon>
        <taxon>Bacteroidota</taxon>
        <taxon>Cytophagia</taxon>
        <taxon>Cytophagales</taxon>
        <taxon>Cytophagaceae</taxon>
        <taxon>Spirosoma</taxon>
    </lineage>
</organism>
<dbReference type="AlphaFoldDB" id="A0A2K8Z914"/>
<evidence type="ECO:0000256" key="1">
    <source>
        <dbReference type="SAM" id="SignalP"/>
    </source>
</evidence>
<feature type="signal peptide" evidence="1">
    <location>
        <begin position="1"/>
        <end position="25"/>
    </location>
</feature>
<evidence type="ECO:0000313" key="4">
    <source>
        <dbReference type="Proteomes" id="UP000232883"/>
    </source>
</evidence>
<gene>
    <name evidence="3" type="ORF">CWM47_33695</name>
</gene>
<protein>
    <recommendedName>
        <fullName evidence="2">Secretion system C-terminal sorting domain-containing protein</fullName>
    </recommendedName>
</protein>
<keyword evidence="4" id="KW-1185">Reference proteome</keyword>
<dbReference type="RefSeq" id="WP_100992906.1">
    <property type="nucleotide sequence ID" value="NZ_CP025096.1"/>
</dbReference>
<reference evidence="3 4" key="1">
    <citation type="submission" date="2017-11" db="EMBL/GenBank/DDBJ databases">
        <title>Taxonomic description and genome sequences of Spirosoma HA7 sp. nov., isolated from pollen microhabitat of Corylus avellana.</title>
        <authorList>
            <person name="Ambika Manirajan B."/>
            <person name="Suarez C."/>
            <person name="Ratering S."/>
            <person name="Geissler-Plaum R."/>
            <person name="Cardinale M."/>
            <person name="Sylvia S."/>
        </authorList>
    </citation>
    <scope>NUCLEOTIDE SEQUENCE [LARGE SCALE GENOMIC DNA]</scope>
    <source>
        <strain evidence="3 4">HA7</strain>
    </source>
</reference>
<dbReference type="InterPro" id="IPR013785">
    <property type="entry name" value="Aldolase_TIM"/>
</dbReference>
<keyword evidence="1" id="KW-0732">Signal</keyword>
<sequence>MRAPFSLFLSWIVGFLLCNDPLATAQELCAERLTFTPVSQPNQIEWSKFPTFTLPFSIIYGGPRFGDTQASPLRHGFSQLVDIKDSEYGSLVQPRQRAVVYYGIATGLNQPWETIESPWANDLTAYRAKWDNFLSGVAGGQKNSAGLYVLPISRLALDYERFLETDSRILKLKQDNRVPVQYRNLSDTDFISAYKKAIRNLYSEAARYIRQHADLTGISLTSYADTPVLNTYLNVPTFTWADWTTNLSRTNYMVQDSLGRGIGGPYYDQLNALSPSAYYYYDYPNPLAQDYLAYLLFQVEVNRAWSNKPVVPWVWLRYHDSSSSYPNFIQPFMAEATAIFPFFSGAAGLWLWENSTLTPTRTDTYAVYEHFTHGLYRLSRFADMFQGSYELVIETPARDLMEKQVPVWRGVVKANKILVAAQNPYANDGQKTSLTVRYKSWQQLIELTGREVYLCRFDMGTVTATEPALADVIVSPNPAQTTLTVSFSRLPSTSTELILLNTTGHSVVRKVVNSVKETIDVAQLPTGLYILRIQNETGTQTKKIVINH</sequence>